<accession>A0ABN2MTB2</accession>
<dbReference type="RefSeq" id="WP_344140399.1">
    <property type="nucleotide sequence ID" value="NZ_BAAALT010000296.1"/>
</dbReference>
<dbReference type="EMBL" id="BAAALT010000296">
    <property type="protein sequence ID" value="GAA1836363.1"/>
    <property type="molecule type" value="Genomic_DNA"/>
</dbReference>
<sequence length="148" mass="16657">MSQPTRIAIDHDDYHAEHVGHTADGRQFFLTTPFEPGDFDGNGGQEYVALFLFDADGAFLDAKIDACGTRASMDRAARSALYEQRLRELGDVTFDRIEVAPFAIERFGVEFGLIPRPPEDEDDGWWVILLPGDYMAFSEPWDSGEYDT</sequence>
<dbReference type="Proteomes" id="UP001500218">
    <property type="component" value="Unassembled WGS sequence"/>
</dbReference>
<name>A0ABN2MTB2_9ACTN</name>
<keyword evidence="2" id="KW-1185">Reference proteome</keyword>
<protein>
    <submittedName>
        <fullName evidence="1">Uncharacterized protein</fullName>
    </submittedName>
</protein>
<comment type="caution">
    <text evidence="1">The sequence shown here is derived from an EMBL/GenBank/DDBJ whole genome shotgun (WGS) entry which is preliminary data.</text>
</comment>
<organism evidence="1 2">
    <name type="scientific">Luedemannella flava</name>
    <dbReference type="NCBI Taxonomy" id="349316"/>
    <lineage>
        <taxon>Bacteria</taxon>
        <taxon>Bacillati</taxon>
        <taxon>Actinomycetota</taxon>
        <taxon>Actinomycetes</taxon>
        <taxon>Micromonosporales</taxon>
        <taxon>Micromonosporaceae</taxon>
        <taxon>Luedemannella</taxon>
    </lineage>
</organism>
<reference evidence="1 2" key="1">
    <citation type="journal article" date="2019" name="Int. J. Syst. Evol. Microbiol.">
        <title>The Global Catalogue of Microorganisms (GCM) 10K type strain sequencing project: providing services to taxonomists for standard genome sequencing and annotation.</title>
        <authorList>
            <consortium name="The Broad Institute Genomics Platform"/>
            <consortium name="The Broad Institute Genome Sequencing Center for Infectious Disease"/>
            <person name="Wu L."/>
            <person name="Ma J."/>
        </authorList>
    </citation>
    <scope>NUCLEOTIDE SEQUENCE [LARGE SCALE GENOMIC DNA]</scope>
    <source>
        <strain evidence="1 2">JCM 13250</strain>
    </source>
</reference>
<proteinExistence type="predicted"/>
<evidence type="ECO:0000313" key="1">
    <source>
        <dbReference type="EMBL" id="GAA1836363.1"/>
    </source>
</evidence>
<gene>
    <name evidence="1" type="ORF">GCM10009682_63020</name>
</gene>
<evidence type="ECO:0000313" key="2">
    <source>
        <dbReference type="Proteomes" id="UP001500218"/>
    </source>
</evidence>